<feature type="compositionally biased region" description="Low complexity" evidence="1">
    <location>
        <begin position="275"/>
        <end position="287"/>
    </location>
</feature>
<sequence>MVQDARLAVSRNKLLKVLVGRLPTYSIQVIIDIIVTVPLLILPPDHSSFTISVGDGTSDSLRHAKSSVLILVQILKQRLAPIYMPFIDQSRPRQDLKASLEQPKKNDQPVPISLIVYVYKNPHSPSQTSIIRLVLSSCKVCFNRHLVPVSLGRATQNSESQSHRPSDLKLPFPPAERCESPEPFEDNHGQYFSYSLESPSPTYRIMFTPEFLISSFDSEENYPDGISESSAEDFISTQPRLIPLWSSAAEHIKPLVNRMVDAEKRKHEVVRLAWRPTSPQSSSASSDLDARTDALDTQPSSWVTCFSRPENRSIDSNDIAPLLRRAQSLPDIFSGSSSQNLSLVKKDWSNNSIYQEKDKQDEIKRWASNISFDPLTLS</sequence>
<dbReference type="Proteomes" id="UP000054564">
    <property type="component" value="Unassembled WGS sequence"/>
</dbReference>
<name>A0A0L0VXX4_9BASI</name>
<proteinExistence type="predicted"/>
<gene>
    <name evidence="2" type="ORF">PSTG_02827</name>
</gene>
<protein>
    <submittedName>
        <fullName evidence="2">Uncharacterized protein</fullName>
    </submittedName>
</protein>
<organism evidence="2 3">
    <name type="scientific">Puccinia striiformis f. sp. tritici PST-78</name>
    <dbReference type="NCBI Taxonomy" id="1165861"/>
    <lineage>
        <taxon>Eukaryota</taxon>
        <taxon>Fungi</taxon>
        <taxon>Dikarya</taxon>
        <taxon>Basidiomycota</taxon>
        <taxon>Pucciniomycotina</taxon>
        <taxon>Pucciniomycetes</taxon>
        <taxon>Pucciniales</taxon>
        <taxon>Pucciniaceae</taxon>
        <taxon>Puccinia</taxon>
    </lineage>
</organism>
<reference evidence="3" key="1">
    <citation type="submission" date="2014-03" db="EMBL/GenBank/DDBJ databases">
        <title>The Genome Sequence of Puccinia striiformis f. sp. tritici PST-78.</title>
        <authorList>
            <consortium name="The Broad Institute Genome Sequencing Platform"/>
            <person name="Cuomo C."/>
            <person name="Hulbert S."/>
            <person name="Chen X."/>
            <person name="Walker B."/>
            <person name="Young S.K."/>
            <person name="Zeng Q."/>
            <person name="Gargeya S."/>
            <person name="Fitzgerald M."/>
            <person name="Haas B."/>
            <person name="Abouelleil A."/>
            <person name="Alvarado L."/>
            <person name="Arachchi H.M."/>
            <person name="Berlin A.M."/>
            <person name="Chapman S.B."/>
            <person name="Goldberg J."/>
            <person name="Griggs A."/>
            <person name="Gujja S."/>
            <person name="Hansen M."/>
            <person name="Howarth C."/>
            <person name="Imamovic A."/>
            <person name="Larimer J."/>
            <person name="McCowan C."/>
            <person name="Montmayeur A."/>
            <person name="Murphy C."/>
            <person name="Neiman D."/>
            <person name="Pearson M."/>
            <person name="Priest M."/>
            <person name="Roberts A."/>
            <person name="Saif S."/>
            <person name="Shea T."/>
            <person name="Sisk P."/>
            <person name="Sykes S."/>
            <person name="Wortman J."/>
            <person name="Nusbaum C."/>
            <person name="Birren B."/>
        </authorList>
    </citation>
    <scope>NUCLEOTIDE SEQUENCE [LARGE SCALE GENOMIC DNA]</scope>
    <source>
        <strain evidence="3">race PST-78</strain>
    </source>
</reference>
<feature type="region of interest" description="Disordered" evidence="1">
    <location>
        <begin position="272"/>
        <end position="295"/>
    </location>
</feature>
<evidence type="ECO:0000313" key="2">
    <source>
        <dbReference type="EMBL" id="KNF04123.1"/>
    </source>
</evidence>
<evidence type="ECO:0000313" key="3">
    <source>
        <dbReference type="Proteomes" id="UP000054564"/>
    </source>
</evidence>
<feature type="region of interest" description="Disordered" evidence="1">
    <location>
        <begin position="153"/>
        <end position="172"/>
    </location>
</feature>
<dbReference type="AlphaFoldDB" id="A0A0L0VXX4"/>
<dbReference type="OrthoDB" id="2495605at2759"/>
<evidence type="ECO:0000256" key="1">
    <source>
        <dbReference type="SAM" id="MobiDB-lite"/>
    </source>
</evidence>
<keyword evidence="3" id="KW-1185">Reference proteome</keyword>
<comment type="caution">
    <text evidence="2">The sequence shown here is derived from an EMBL/GenBank/DDBJ whole genome shotgun (WGS) entry which is preliminary data.</text>
</comment>
<accession>A0A0L0VXX4</accession>
<dbReference type="EMBL" id="AJIL01000014">
    <property type="protein sequence ID" value="KNF04123.1"/>
    <property type="molecule type" value="Genomic_DNA"/>
</dbReference>